<dbReference type="EMBL" id="AM920689">
    <property type="protein sequence ID" value="CAP50393.1"/>
    <property type="molecule type" value="Genomic_DNA"/>
</dbReference>
<dbReference type="Proteomes" id="UP000001188">
    <property type="component" value="Chromosome"/>
</dbReference>
<dbReference type="HOGENOM" id="CLU_1958703_0_0_6"/>
<organism evidence="1 2">
    <name type="scientific">Xanthomonas campestris pv. campestris (strain B100)</name>
    <dbReference type="NCBI Taxonomy" id="509169"/>
    <lineage>
        <taxon>Bacteria</taxon>
        <taxon>Pseudomonadati</taxon>
        <taxon>Pseudomonadota</taxon>
        <taxon>Gammaproteobacteria</taxon>
        <taxon>Lysobacterales</taxon>
        <taxon>Lysobacteraceae</taxon>
        <taxon>Xanthomonas</taxon>
    </lineage>
</organism>
<reference evidence="1 2" key="1">
    <citation type="journal article" date="2008" name="J. Biotechnol.">
        <title>The genome of Xanthomonas campestris pv. campestris B100 and its use for the reconstruction of metabolic pathways involved in xanthan biosynthesis.</title>
        <authorList>
            <person name="Vorholter F.J."/>
            <person name="Schneiker S."/>
            <person name="Goesmann A."/>
            <person name="Krause L."/>
            <person name="Bekel T."/>
            <person name="Kaiser O."/>
            <person name="Linke B."/>
            <person name="Patschkowski T."/>
            <person name="Ruckert C."/>
            <person name="Schmid J."/>
            <person name="Sidhu V.K."/>
            <person name="Sieber V."/>
            <person name="Tauch A."/>
            <person name="Watt S.A."/>
            <person name="Weisshaar B."/>
            <person name="Becker A."/>
            <person name="Niehaus K."/>
            <person name="Puhler A."/>
        </authorList>
    </citation>
    <scope>NUCLEOTIDE SEQUENCE [LARGE SCALE GENOMIC DNA]</scope>
    <source>
        <strain evidence="1 2">B100</strain>
    </source>
</reference>
<proteinExistence type="predicted"/>
<evidence type="ECO:0000313" key="2">
    <source>
        <dbReference type="Proteomes" id="UP000001188"/>
    </source>
</evidence>
<gene>
    <name evidence="1" type="ORF">XCCB100_1045</name>
</gene>
<dbReference type="KEGG" id="xca:xcc-b100_1045"/>
<dbReference type="AlphaFoldDB" id="B0RPK8"/>
<name>B0RPK8_XANCB</name>
<protein>
    <submittedName>
        <fullName evidence="1">Uncharacterized protein</fullName>
    </submittedName>
</protein>
<accession>B0RPK8</accession>
<sequence length="128" mass="14094">MVRRIGSGAPQPAFLKALQHCFHYFACAVQAFASESPPGRWPLRRGIRGPLATHRACHGEQEQIAHAQRVDPSDAMPTTARERHLTYVCRRRYAVRAYIEAGMAPVAIARVLAMSPSVIHGDLKAIAP</sequence>
<evidence type="ECO:0000313" key="1">
    <source>
        <dbReference type="EMBL" id="CAP50393.1"/>
    </source>
</evidence>